<organism evidence="1 2">
    <name type="scientific">Saccharopolyspora thermophila</name>
    <dbReference type="NCBI Taxonomy" id="89367"/>
    <lineage>
        <taxon>Bacteria</taxon>
        <taxon>Bacillati</taxon>
        <taxon>Actinomycetota</taxon>
        <taxon>Actinomycetes</taxon>
        <taxon>Pseudonocardiales</taxon>
        <taxon>Pseudonocardiaceae</taxon>
        <taxon>Saccharopolyspora</taxon>
    </lineage>
</organism>
<protein>
    <submittedName>
        <fullName evidence="1">Uncharacterized protein</fullName>
    </submittedName>
</protein>
<gene>
    <name evidence="1" type="ORF">GCM10011581_10850</name>
</gene>
<dbReference type="EMBL" id="BMMT01000002">
    <property type="protein sequence ID" value="GGI75605.1"/>
    <property type="molecule type" value="Genomic_DNA"/>
</dbReference>
<dbReference type="AlphaFoldDB" id="A0A917JL08"/>
<name>A0A917JL08_9PSEU</name>
<dbReference type="Proteomes" id="UP000597989">
    <property type="component" value="Unassembled WGS sequence"/>
</dbReference>
<evidence type="ECO:0000313" key="2">
    <source>
        <dbReference type="Proteomes" id="UP000597989"/>
    </source>
</evidence>
<reference evidence="1 2" key="1">
    <citation type="journal article" date="2014" name="Int. J. Syst. Evol. Microbiol.">
        <title>Complete genome sequence of Corynebacterium casei LMG S-19264T (=DSM 44701T), isolated from a smear-ripened cheese.</title>
        <authorList>
            <consortium name="US DOE Joint Genome Institute (JGI-PGF)"/>
            <person name="Walter F."/>
            <person name="Albersmeier A."/>
            <person name="Kalinowski J."/>
            <person name="Ruckert C."/>
        </authorList>
    </citation>
    <scope>NUCLEOTIDE SEQUENCE [LARGE SCALE GENOMIC DNA]</scope>
    <source>
        <strain evidence="1 2">CGMCC 4.7206</strain>
    </source>
</reference>
<proteinExistence type="predicted"/>
<dbReference type="RefSeq" id="WP_229679854.1">
    <property type="nucleotide sequence ID" value="NZ_BAAAHC010000009.1"/>
</dbReference>
<evidence type="ECO:0000313" key="1">
    <source>
        <dbReference type="EMBL" id="GGI75605.1"/>
    </source>
</evidence>
<sequence>MSIDRLPMSDTTRLVDFRNEYFSVTYKESITWSAEIRPGTMLKAEVDAMATEYAANRHYWLPIPGAGDIGGTRHAFRGLRWEGQSSGSTVCGQEVAMAKPSEMDWCLFPTCQLCNGILVAEQRPDDRREGA</sequence>
<comment type="caution">
    <text evidence="1">The sequence shown here is derived from an EMBL/GenBank/DDBJ whole genome shotgun (WGS) entry which is preliminary data.</text>
</comment>
<accession>A0A917JL08</accession>